<dbReference type="Proteomes" id="UP000308886">
    <property type="component" value="Unassembled WGS sequence"/>
</dbReference>
<evidence type="ECO:0000313" key="1">
    <source>
        <dbReference type="EMBL" id="TGX83417.1"/>
    </source>
</evidence>
<gene>
    <name evidence="1" type="ORF">E5358_03500</name>
</gene>
<accession>A0AC61QSJ8</accession>
<reference evidence="1" key="1">
    <citation type="submission" date="2019-04" db="EMBL/GenBank/DDBJ databases">
        <title>Microbes associate with the intestines of laboratory mice.</title>
        <authorList>
            <person name="Navarre W."/>
            <person name="Wong E."/>
            <person name="Huang K."/>
            <person name="Tropini C."/>
            <person name="Ng K."/>
            <person name="Yu B."/>
        </authorList>
    </citation>
    <scope>NUCLEOTIDE SEQUENCE</scope>
    <source>
        <strain evidence="1">NM73_A23</strain>
    </source>
</reference>
<comment type="caution">
    <text evidence="1">The sequence shown here is derived from an EMBL/GenBank/DDBJ whole genome shotgun (WGS) entry which is preliminary data.</text>
</comment>
<name>A0AC61QSJ8_9BACT</name>
<dbReference type="EMBL" id="SRZC01000004">
    <property type="protein sequence ID" value="TGX83417.1"/>
    <property type="molecule type" value="Genomic_DNA"/>
</dbReference>
<protein>
    <submittedName>
        <fullName evidence="1">YggS family pyridoxal phosphate-dependent enzyme</fullName>
    </submittedName>
</protein>
<proteinExistence type="predicted"/>
<sequence>MIKDRLHNVLDSLTPGCRLVAVSKYHPAEAILACYEEGQRVFGESHEQEIRRKHEILPKDIEWHFIGHLQTNKVKYIAPYIDMVEACDSAKLLREIEKQAAKNNRVIKVLLELHIAQEASKYGFSIEDCRQFLADGEWRSMEHVQICGLMMMASNTNDEAQIRAEFNTAAEFFDEVKNDYFADDENFSERSWGMSSDFKIAMQCRSTMVRIGTYIFGERQY</sequence>
<keyword evidence="2" id="KW-1185">Reference proteome</keyword>
<evidence type="ECO:0000313" key="2">
    <source>
        <dbReference type="Proteomes" id="UP000308886"/>
    </source>
</evidence>
<organism evidence="1 2">
    <name type="scientific">Palleniella muris</name>
    <dbReference type="NCBI Taxonomy" id="3038145"/>
    <lineage>
        <taxon>Bacteria</taxon>
        <taxon>Pseudomonadati</taxon>
        <taxon>Bacteroidota</taxon>
        <taxon>Bacteroidia</taxon>
        <taxon>Bacteroidales</taxon>
        <taxon>Prevotellaceae</taxon>
        <taxon>Palleniella</taxon>
    </lineage>
</organism>